<evidence type="ECO:0000256" key="1">
    <source>
        <dbReference type="ARBA" id="ARBA00022988"/>
    </source>
</evidence>
<dbReference type="HAMAP" id="MF_01385">
    <property type="entry name" value="UreF"/>
    <property type="match status" value="1"/>
</dbReference>
<dbReference type="PANTHER" id="PTHR33620">
    <property type="entry name" value="UREASE ACCESSORY PROTEIN F"/>
    <property type="match status" value="1"/>
</dbReference>
<evidence type="ECO:0000313" key="5">
    <source>
        <dbReference type="Proteomes" id="UP000242447"/>
    </source>
</evidence>
<dbReference type="Proteomes" id="UP000242447">
    <property type="component" value="Chromosome"/>
</dbReference>
<evidence type="ECO:0000256" key="2">
    <source>
        <dbReference type="ARBA" id="ARBA00023186"/>
    </source>
</evidence>
<dbReference type="RefSeq" id="WP_085785638.1">
    <property type="nucleotide sequence ID" value="NZ_CP019937.1"/>
</dbReference>
<keyword evidence="2 3" id="KW-0143">Chaperone</keyword>
<comment type="function">
    <text evidence="3">Required for maturation of urease via the functional incorporation of the urease nickel metallocenter.</text>
</comment>
<dbReference type="InterPro" id="IPR002639">
    <property type="entry name" value="UreF"/>
</dbReference>
<keyword evidence="1 3" id="KW-0996">Nickel insertion</keyword>
<dbReference type="AlphaFoldDB" id="A0A1W6NXY5"/>
<reference evidence="4 5" key="1">
    <citation type="submission" date="2017-02" db="EMBL/GenBank/DDBJ databases">
        <title>Ketogulonicigenium robustum SPU B003 Genome sequencing and assembly.</title>
        <authorList>
            <person name="Li Y."/>
            <person name="Liu L."/>
            <person name="Wang C."/>
            <person name="Zhang M."/>
            <person name="Zhang T."/>
            <person name="Zhang Y."/>
        </authorList>
    </citation>
    <scope>NUCLEOTIDE SEQUENCE [LARGE SCALE GENOMIC DNA]</scope>
    <source>
        <strain evidence="4 5">SPU_B003</strain>
    </source>
</reference>
<comment type="subcellular location">
    <subcellularLocation>
        <location evidence="3">Cytoplasm</location>
    </subcellularLocation>
</comment>
<organism evidence="4 5">
    <name type="scientific">Ketogulonicigenium robustum</name>
    <dbReference type="NCBI Taxonomy" id="92947"/>
    <lineage>
        <taxon>Bacteria</taxon>
        <taxon>Pseudomonadati</taxon>
        <taxon>Pseudomonadota</taxon>
        <taxon>Alphaproteobacteria</taxon>
        <taxon>Rhodobacterales</taxon>
        <taxon>Roseobacteraceae</taxon>
        <taxon>Ketogulonicigenium</taxon>
    </lineage>
</organism>
<proteinExistence type="inferred from homology"/>
<name>A0A1W6NXY5_9RHOB</name>
<sequence length="213" mass="22693">MTINTESLLTLSQWLSPAYPVGSFVFSHGLEQAIVSGTVTDKDSLIAWLAAVLAHGAGRNDCILIGAAWRGGDLPHTIACGEALQPSRERLLEARTQGLAFAKITRDVRGYDLPDTVFPVVFGRAAALAGAPLVPAAQMYLLAFVTNLVQAAQRLMPLGQTRAQQAIEALSPLCAQTALEKTALTLDDLGGFALSADIAAMRHETLQPRLFRS</sequence>
<dbReference type="Gene3D" id="1.10.4190.10">
    <property type="entry name" value="Urease accessory protein UreF"/>
    <property type="match status" value="1"/>
</dbReference>
<comment type="similarity">
    <text evidence="3">Belongs to the UreF family.</text>
</comment>
<dbReference type="EMBL" id="CP019937">
    <property type="protein sequence ID" value="ARO14023.1"/>
    <property type="molecule type" value="Genomic_DNA"/>
</dbReference>
<dbReference type="GO" id="GO:0016151">
    <property type="term" value="F:nickel cation binding"/>
    <property type="evidence" value="ECO:0007669"/>
    <property type="project" value="UniProtKB-UniRule"/>
</dbReference>
<dbReference type="InterPro" id="IPR038277">
    <property type="entry name" value="UreF_sf"/>
</dbReference>
<protein>
    <recommendedName>
        <fullName evidence="3">Urease accessory protein UreF</fullName>
    </recommendedName>
</protein>
<dbReference type="PANTHER" id="PTHR33620:SF1">
    <property type="entry name" value="UREASE ACCESSORY PROTEIN F"/>
    <property type="match status" value="1"/>
</dbReference>
<dbReference type="STRING" id="92947.BVG79_00671"/>
<keyword evidence="3" id="KW-0963">Cytoplasm</keyword>
<evidence type="ECO:0000256" key="3">
    <source>
        <dbReference type="HAMAP-Rule" id="MF_01385"/>
    </source>
</evidence>
<gene>
    <name evidence="3 4" type="primary">ureF</name>
    <name evidence="4" type="ORF">BVG79_00671</name>
</gene>
<evidence type="ECO:0000313" key="4">
    <source>
        <dbReference type="EMBL" id="ARO14023.1"/>
    </source>
</evidence>
<dbReference type="OrthoDB" id="9798772at2"/>
<comment type="subunit">
    <text evidence="3">UreD, UreF and UreG form a complex that acts as a GTP-hydrolysis-dependent molecular chaperone, activating the urease apoprotein by helping to assemble the nickel containing metallocenter of UreC. The UreE protein probably delivers the nickel.</text>
</comment>
<dbReference type="GO" id="GO:0005737">
    <property type="term" value="C:cytoplasm"/>
    <property type="evidence" value="ECO:0007669"/>
    <property type="project" value="UniProtKB-SubCell"/>
</dbReference>
<dbReference type="PIRSF" id="PIRSF009467">
    <property type="entry name" value="Ureas_acces_UreF"/>
    <property type="match status" value="1"/>
</dbReference>
<dbReference type="Pfam" id="PF01730">
    <property type="entry name" value="UreF"/>
    <property type="match status" value="1"/>
</dbReference>
<accession>A0A1W6NXY5</accession>
<keyword evidence="5" id="KW-1185">Reference proteome</keyword>
<dbReference type="KEGG" id="kro:BVG79_00671"/>